<dbReference type="AlphaFoldDB" id="A0A255ED74"/>
<dbReference type="Gene3D" id="1.50.10.100">
    <property type="entry name" value="Chondroitin AC/alginate lyase"/>
    <property type="match status" value="1"/>
</dbReference>
<feature type="domain" description="Polysaccharide lyase family 8 central" evidence="5">
    <location>
        <begin position="371"/>
        <end position="618"/>
    </location>
</feature>
<dbReference type="Gene3D" id="2.60.220.10">
    <property type="entry name" value="Polysaccharide lyase family 8-like, C-terminal"/>
    <property type="match status" value="1"/>
</dbReference>
<dbReference type="Pfam" id="PF02278">
    <property type="entry name" value="Lyase_8"/>
    <property type="match status" value="1"/>
</dbReference>
<proteinExistence type="inferred from homology"/>
<dbReference type="GO" id="GO:0005975">
    <property type="term" value="P:carbohydrate metabolic process"/>
    <property type="evidence" value="ECO:0007669"/>
    <property type="project" value="InterPro"/>
</dbReference>
<dbReference type="InterPro" id="IPR038970">
    <property type="entry name" value="Lyase_8"/>
</dbReference>
<feature type="active site" evidence="4">
    <location>
        <position position="288"/>
    </location>
</feature>
<accession>A0A255ED74</accession>
<keyword evidence="3 8" id="KW-0456">Lyase</keyword>
<gene>
    <name evidence="8" type="ORF">CGZ91_11500</name>
</gene>
<organism evidence="8 9">
    <name type="scientific">Parenemella sanctibonifatiensis</name>
    <dbReference type="NCBI Taxonomy" id="2016505"/>
    <lineage>
        <taxon>Bacteria</taxon>
        <taxon>Bacillati</taxon>
        <taxon>Actinomycetota</taxon>
        <taxon>Actinomycetes</taxon>
        <taxon>Propionibacteriales</taxon>
        <taxon>Propionibacteriaceae</taxon>
        <taxon>Parenemella</taxon>
    </lineage>
</organism>
<dbReference type="GO" id="GO:0030246">
    <property type="term" value="F:carbohydrate binding"/>
    <property type="evidence" value="ECO:0007669"/>
    <property type="project" value="InterPro"/>
</dbReference>
<dbReference type="InterPro" id="IPR003159">
    <property type="entry name" value="Lyase_8_central_dom"/>
</dbReference>
<comment type="similarity">
    <text evidence="1">Belongs to the polysaccharide lyase 8 family.</text>
</comment>
<dbReference type="PANTHER" id="PTHR38481">
    <property type="entry name" value="HYALURONATE LYASE"/>
    <property type="match status" value="1"/>
</dbReference>
<sequence>MSTPLTLDALRERWVDLVTGRQQISAEPEAYAAGIQSRDDRVDTDLTRLGPRQNQVFDDLDLAADPDVTATYDRFERIAIAWATPGSRHHDNEQTLTALAAGLREANRIVYRAGQEPFGNWWTWQIGCPKALSTSMAILHDVLPEADLAAYAAAIDHFLPDPWLNVWGNRPQTGANRVDTCQAVIVRALAVPDPEKIRHAVAGLPETWDTVTTHDGFYADGSFIQHGTVPYAGTYGTVWLIGIARIIALLADSDHLPGGLADSLAARVADSFAPWVFNGQLSDAVSGRGVSRYAAQGDVRATALIEAMLLLSRGVSESYADHWRGLCQGWIATNRAYGSDILDGATVTRTALVRELLDSGVAPIDLPTGPRLYAAMDRLTHRGQGWSVTLSMCSPRIAWYECGNGENNLAVQTGQGMTELHLDSDPQQFLDGFWATFDITAPAGTTVDHTPLPPRTEGEWANSMPPAEWAGGTLLGEEALAGQHLVGPGGTGLRARRTWWFQPRGWLSLAADVHTESGAAVSTVVEHRKVVPGTSLVVDGEVVTEATVANPRWAHLAGVGGYIFLAPASLRAAVAERTGSWRDNHHSGPTEELRRSYATLQLDHTHQGAAAWLFLPGVGSTQTAAAAASPGVTILRNDATGQAARSGDTLALNAWAPVECDGVAVDRAASLLLRRADEWELAISDPTQQADRLEVSLQGRFELAAPDGRVTDEGVTVATSAQQTRLRITTTGRAGSPATITLRPLP</sequence>
<evidence type="ECO:0000256" key="3">
    <source>
        <dbReference type="ARBA" id="ARBA00023239"/>
    </source>
</evidence>
<dbReference type="Proteomes" id="UP000216300">
    <property type="component" value="Unassembled WGS sequence"/>
</dbReference>
<keyword evidence="9" id="KW-1185">Reference proteome</keyword>
<feature type="active site" evidence="4">
    <location>
        <position position="226"/>
    </location>
</feature>
<reference evidence="8 9" key="1">
    <citation type="submission" date="2017-07" db="EMBL/GenBank/DDBJ databases">
        <title>Draft whole genome sequences of clinical Proprionibacteriaceae strains.</title>
        <authorList>
            <person name="Bernier A.-M."/>
            <person name="Bernard K."/>
            <person name="Domingo M.-C."/>
        </authorList>
    </citation>
    <scope>NUCLEOTIDE SEQUENCE [LARGE SCALE GENOMIC DNA]</scope>
    <source>
        <strain evidence="8 9">NML 150081</strain>
    </source>
</reference>
<keyword evidence="2" id="KW-0732">Signal</keyword>
<evidence type="ECO:0000256" key="2">
    <source>
        <dbReference type="ARBA" id="ARBA00022729"/>
    </source>
</evidence>
<dbReference type="GO" id="GO:0016837">
    <property type="term" value="F:carbon-oxygen lyase activity, acting on polysaccharides"/>
    <property type="evidence" value="ECO:0007669"/>
    <property type="project" value="UniProtKB-ARBA"/>
</dbReference>
<dbReference type="SUPFAM" id="SSF74650">
    <property type="entry name" value="Galactose mutarotase-like"/>
    <property type="match status" value="1"/>
</dbReference>
<dbReference type="InterPro" id="IPR012970">
    <property type="entry name" value="Lyase_8_alpha_N"/>
</dbReference>
<dbReference type="RefSeq" id="WP_094455302.1">
    <property type="nucleotide sequence ID" value="NZ_NMVJ01000009.1"/>
</dbReference>
<evidence type="ECO:0000313" key="8">
    <source>
        <dbReference type="EMBL" id="OYN89504.1"/>
    </source>
</evidence>
<dbReference type="CDD" id="cd01083">
    <property type="entry name" value="GAG_Lyase"/>
    <property type="match status" value="1"/>
</dbReference>
<dbReference type="InterPro" id="IPR008929">
    <property type="entry name" value="Chondroitin_lyas"/>
</dbReference>
<dbReference type="OrthoDB" id="6636047at2"/>
<evidence type="ECO:0000256" key="1">
    <source>
        <dbReference type="ARBA" id="ARBA00006699"/>
    </source>
</evidence>
<feature type="domain" description="Polysaccharide lyase 8 N-terminal alpha-helical" evidence="7">
    <location>
        <begin position="14"/>
        <end position="328"/>
    </location>
</feature>
<dbReference type="InterPro" id="IPR011013">
    <property type="entry name" value="Gal_mutarotase_sf_dom"/>
</dbReference>
<evidence type="ECO:0000259" key="5">
    <source>
        <dbReference type="Pfam" id="PF02278"/>
    </source>
</evidence>
<dbReference type="SUPFAM" id="SSF49863">
    <property type="entry name" value="Hyaluronate lyase-like, C-terminal domain"/>
    <property type="match status" value="1"/>
</dbReference>
<dbReference type="Pfam" id="PF02884">
    <property type="entry name" value="Lyase_8_C"/>
    <property type="match status" value="1"/>
</dbReference>
<evidence type="ECO:0000313" key="9">
    <source>
        <dbReference type="Proteomes" id="UP000216300"/>
    </source>
</evidence>
<dbReference type="Gene3D" id="2.70.98.10">
    <property type="match status" value="1"/>
</dbReference>
<dbReference type="InterPro" id="IPR011071">
    <property type="entry name" value="Lyase_8-like_C"/>
</dbReference>
<dbReference type="InterPro" id="IPR004103">
    <property type="entry name" value="Lyase_8_C"/>
</dbReference>
<feature type="domain" description="Polysaccharide lyase family 8 C-terminal" evidence="6">
    <location>
        <begin position="633"/>
        <end position="692"/>
    </location>
</feature>
<dbReference type="EMBL" id="NMVJ01000009">
    <property type="protein sequence ID" value="OYN89504.1"/>
    <property type="molecule type" value="Genomic_DNA"/>
</dbReference>
<dbReference type="SUPFAM" id="SSF48230">
    <property type="entry name" value="Chondroitin AC/alginate lyase"/>
    <property type="match status" value="1"/>
</dbReference>
<feature type="active site" evidence="4">
    <location>
        <position position="235"/>
    </location>
</feature>
<dbReference type="PANTHER" id="PTHR38481:SF1">
    <property type="entry name" value="HYALURONATE LYASE"/>
    <property type="match status" value="1"/>
</dbReference>
<comment type="caution">
    <text evidence="8">The sequence shown here is derived from an EMBL/GenBank/DDBJ whole genome shotgun (WGS) entry which is preliminary data.</text>
</comment>
<dbReference type="GO" id="GO:0005576">
    <property type="term" value="C:extracellular region"/>
    <property type="evidence" value="ECO:0007669"/>
    <property type="project" value="InterPro"/>
</dbReference>
<dbReference type="Pfam" id="PF08124">
    <property type="entry name" value="Lyase_8_N"/>
    <property type="match status" value="1"/>
</dbReference>
<name>A0A255ED74_9ACTN</name>
<dbReference type="InterPro" id="IPR014718">
    <property type="entry name" value="GH-type_carb-bd"/>
</dbReference>
<evidence type="ECO:0000256" key="4">
    <source>
        <dbReference type="PIRSR" id="PIRSR638970-1"/>
    </source>
</evidence>
<protein>
    <submittedName>
        <fullName evidence="8">Hyaluronate lyase</fullName>
    </submittedName>
</protein>
<evidence type="ECO:0000259" key="6">
    <source>
        <dbReference type="Pfam" id="PF02884"/>
    </source>
</evidence>
<evidence type="ECO:0000259" key="7">
    <source>
        <dbReference type="Pfam" id="PF08124"/>
    </source>
</evidence>